<evidence type="ECO:0000256" key="1">
    <source>
        <dbReference type="SAM" id="MobiDB-lite"/>
    </source>
</evidence>
<feature type="compositionally biased region" description="Basic and acidic residues" evidence="1">
    <location>
        <begin position="279"/>
        <end position="293"/>
    </location>
</feature>
<protein>
    <recommendedName>
        <fullName evidence="4">Methionine synthase</fullName>
    </recommendedName>
</protein>
<name>I7IX03_9CORY</name>
<evidence type="ECO:0008006" key="4">
    <source>
        <dbReference type="Google" id="ProtNLM"/>
    </source>
</evidence>
<dbReference type="EMBL" id="CAJZ01000096">
    <property type="protein sequence ID" value="CCI83378.1"/>
    <property type="molecule type" value="Genomic_DNA"/>
</dbReference>
<comment type="caution">
    <text evidence="2">The sequence shown here is derived from an EMBL/GenBank/DDBJ whole genome shotgun (WGS) entry which is preliminary data.</text>
</comment>
<sequence>MGVALLAAPLPGRDLNEAARIAAGESGGRFFLPELPGRGEEASPVARALGLLLDSGIAAEQGPRGWRLRARPAPEQRRARDMYLRDLDACQEAIGENPGDAWARVLGPATLAATIELPGGFPALTDRGALGDLAGALGEAAGRLAGELSGRFGPGAGISFDEGLLPDATAGRIAGPDRFDPVRALHPEDAGALLRPLLRPERRSLSFGAAAPDWAAARHAGARRVELALEKVSGAAQLDGLGHALADGAEALLVLPAGGEHQARTPRRRESAGALWRGHATERTPREHERDAPRGPAEPASGRAAAERVARLIDELALDPAAVVPRIDLAPAGPFGDLDSARRALAAARDAAARLEDWARS</sequence>
<dbReference type="AlphaFoldDB" id="I7IX03"/>
<reference evidence="2 3" key="1">
    <citation type="journal article" date="2012" name="J. Bacteriol.">
        <title>Draft Genome Sequence of Turicella otitidis ATCC 51513, Isolated from Middle Ear Fluid from a Child with Otitis Media.</title>
        <authorList>
            <person name="Brinkrolf K."/>
            <person name="Schneider J."/>
            <person name="Knecht M."/>
            <person name="Ruckert C."/>
            <person name="Tauch A."/>
        </authorList>
    </citation>
    <scope>NUCLEOTIDE SEQUENCE [LARGE SCALE GENOMIC DNA]</scope>
    <source>
        <strain evidence="2 3">ATCC 51513</strain>
    </source>
</reference>
<organism evidence="2 3">
    <name type="scientific">Corynebacterium otitidis ATCC 51513</name>
    <dbReference type="NCBI Taxonomy" id="883169"/>
    <lineage>
        <taxon>Bacteria</taxon>
        <taxon>Bacillati</taxon>
        <taxon>Actinomycetota</taxon>
        <taxon>Actinomycetes</taxon>
        <taxon>Mycobacteriales</taxon>
        <taxon>Corynebacteriaceae</taxon>
        <taxon>Corynebacterium</taxon>
    </lineage>
</organism>
<feature type="region of interest" description="Disordered" evidence="1">
    <location>
        <begin position="260"/>
        <end position="305"/>
    </location>
</feature>
<accession>I7IX03</accession>
<gene>
    <name evidence="2" type="ORF">BN46_0642</name>
</gene>
<evidence type="ECO:0000313" key="2">
    <source>
        <dbReference type="EMBL" id="CCI83378.1"/>
    </source>
</evidence>
<dbReference type="RefSeq" id="WP_004601861.1">
    <property type="nucleotide sequence ID" value="NZ_HF541866.1"/>
</dbReference>
<dbReference type="Proteomes" id="UP000011016">
    <property type="component" value="Unassembled WGS sequence"/>
</dbReference>
<evidence type="ECO:0000313" key="3">
    <source>
        <dbReference type="Proteomes" id="UP000011016"/>
    </source>
</evidence>
<proteinExistence type="predicted"/>